<reference evidence="2 3" key="1">
    <citation type="submission" date="2016-01" db="EMBL/GenBank/DDBJ databases">
        <title>The new phylogeny of the genus Mycobacterium.</title>
        <authorList>
            <person name="Tarcisio F."/>
            <person name="Conor M."/>
            <person name="Antonella G."/>
            <person name="Elisabetta G."/>
            <person name="Giulia F.S."/>
            <person name="Sara T."/>
            <person name="Anna F."/>
            <person name="Clotilde B."/>
            <person name="Roberto B."/>
            <person name="Veronica D.S."/>
            <person name="Fabio R."/>
            <person name="Monica P."/>
            <person name="Olivier J."/>
            <person name="Enrico T."/>
            <person name="Nicola S."/>
        </authorList>
    </citation>
    <scope>NUCLEOTIDE SEQUENCE [LARGE SCALE GENOMIC DNA]</scope>
    <source>
        <strain evidence="2 3">DSM 44616</strain>
    </source>
</reference>
<dbReference type="PANTHER" id="PTHR34846">
    <property type="entry name" value="4-CARBOXYMUCONOLACTONE DECARBOXYLASE FAMILY PROTEIN (AFU_ORTHOLOGUE AFUA_6G11590)"/>
    <property type="match status" value="1"/>
</dbReference>
<accession>A0AAJ3NKB4</accession>
<dbReference type="InterPro" id="IPR029032">
    <property type="entry name" value="AhpD-like"/>
</dbReference>
<keyword evidence="3" id="KW-1185">Reference proteome</keyword>
<evidence type="ECO:0000259" key="1">
    <source>
        <dbReference type="Pfam" id="PF02627"/>
    </source>
</evidence>
<feature type="domain" description="Carboxymuconolactone decarboxylase-like" evidence="1">
    <location>
        <begin position="43"/>
        <end position="99"/>
    </location>
</feature>
<dbReference type="InterPro" id="IPR003779">
    <property type="entry name" value="CMD-like"/>
</dbReference>
<dbReference type="PANTHER" id="PTHR34846:SF5">
    <property type="entry name" value="CARBOXYMUCONOLACTONE DECARBOXYLASE-LIKE DOMAIN-CONTAINING PROTEIN"/>
    <property type="match status" value="1"/>
</dbReference>
<organism evidence="2 3">
    <name type="scientific">Mycobacterium saskatchewanense</name>
    <dbReference type="NCBI Taxonomy" id="220927"/>
    <lineage>
        <taxon>Bacteria</taxon>
        <taxon>Bacillati</taxon>
        <taxon>Actinomycetota</taxon>
        <taxon>Actinomycetes</taxon>
        <taxon>Mycobacteriales</taxon>
        <taxon>Mycobacteriaceae</taxon>
        <taxon>Mycobacterium</taxon>
        <taxon>Mycobacterium simiae complex</taxon>
    </lineage>
</organism>
<comment type="caution">
    <text evidence="2">The sequence shown here is derived from an EMBL/GenBank/DDBJ whole genome shotgun (WGS) entry which is preliminary data.</text>
</comment>
<dbReference type="AlphaFoldDB" id="A0AAJ3NKB4"/>
<dbReference type="Proteomes" id="UP000193387">
    <property type="component" value="Unassembled WGS sequence"/>
</dbReference>
<dbReference type="RefSeq" id="WP_085258598.1">
    <property type="nucleotide sequence ID" value="NZ_AP022573.1"/>
</dbReference>
<dbReference type="EMBL" id="LQPR01000084">
    <property type="protein sequence ID" value="ORW64195.1"/>
    <property type="molecule type" value="Genomic_DNA"/>
</dbReference>
<sequence length="181" mass="20444">MTRIAYRRPEDMEGRSRELTEERGNLNVYRALANAQHAFTGWMLAGRDALVSPVIPRRLRELVILRTAYLMECRYELGQHRDIARTAGVERREVEAVASESDWETAGFDVVELGVLYLTTELVTTRGVGEPLFRRVHDALGTEATVEVLMIINRYAGLALMLNALDVDLDATARLITPRTD</sequence>
<name>A0AAJ3NKB4_9MYCO</name>
<protein>
    <submittedName>
        <fullName evidence="2">4-carboxy muconolactone decarboxylase</fullName>
    </submittedName>
</protein>
<dbReference type="Pfam" id="PF02627">
    <property type="entry name" value="CMD"/>
    <property type="match status" value="1"/>
</dbReference>
<evidence type="ECO:0000313" key="2">
    <source>
        <dbReference type="EMBL" id="ORW64195.1"/>
    </source>
</evidence>
<dbReference type="Gene3D" id="1.20.1290.10">
    <property type="entry name" value="AhpD-like"/>
    <property type="match status" value="1"/>
</dbReference>
<dbReference type="SUPFAM" id="SSF69118">
    <property type="entry name" value="AhpD-like"/>
    <property type="match status" value="1"/>
</dbReference>
<proteinExistence type="predicted"/>
<gene>
    <name evidence="2" type="ORF">AWC23_26525</name>
</gene>
<evidence type="ECO:0000313" key="3">
    <source>
        <dbReference type="Proteomes" id="UP000193387"/>
    </source>
</evidence>
<dbReference type="GO" id="GO:0051920">
    <property type="term" value="F:peroxiredoxin activity"/>
    <property type="evidence" value="ECO:0007669"/>
    <property type="project" value="InterPro"/>
</dbReference>